<gene>
    <name evidence="2" type="ORF">C8F04DRAFT_1181337</name>
</gene>
<reference evidence="2" key="1">
    <citation type="submission" date="2023-03" db="EMBL/GenBank/DDBJ databases">
        <title>Massive genome expansion in bonnet fungi (Mycena s.s.) driven by repeated elements and novel gene families across ecological guilds.</title>
        <authorList>
            <consortium name="Lawrence Berkeley National Laboratory"/>
            <person name="Harder C.B."/>
            <person name="Miyauchi S."/>
            <person name="Viragh M."/>
            <person name="Kuo A."/>
            <person name="Thoen E."/>
            <person name="Andreopoulos B."/>
            <person name="Lu D."/>
            <person name="Skrede I."/>
            <person name="Drula E."/>
            <person name="Henrissat B."/>
            <person name="Morin E."/>
            <person name="Kohler A."/>
            <person name="Barry K."/>
            <person name="LaButti K."/>
            <person name="Morin E."/>
            <person name="Salamov A."/>
            <person name="Lipzen A."/>
            <person name="Mereny Z."/>
            <person name="Hegedus B."/>
            <person name="Baldrian P."/>
            <person name="Stursova M."/>
            <person name="Weitz H."/>
            <person name="Taylor A."/>
            <person name="Grigoriev I.V."/>
            <person name="Nagy L.G."/>
            <person name="Martin F."/>
            <person name="Kauserud H."/>
        </authorList>
    </citation>
    <scope>NUCLEOTIDE SEQUENCE</scope>
    <source>
        <strain evidence="2">CBHHK200</strain>
    </source>
</reference>
<feature type="compositionally biased region" description="Acidic residues" evidence="1">
    <location>
        <begin position="42"/>
        <end position="57"/>
    </location>
</feature>
<dbReference type="AlphaFoldDB" id="A0AAD6SZQ9"/>
<evidence type="ECO:0000256" key="1">
    <source>
        <dbReference type="SAM" id="MobiDB-lite"/>
    </source>
</evidence>
<protein>
    <submittedName>
        <fullName evidence="2">Uncharacterized protein</fullName>
    </submittedName>
</protein>
<comment type="caution">
    <text evidence="2">The sequence shown here is derived from an EMBL/GenBank/DDBJ whole genome shotgun (WGS) entry which is preliminary data.</text>
</comment>
<feature type="region of interest" description="Disordered" evidence="1">
    <location>
        <begin position="31"/>
        <end position="70"/>
    </location>
</feature>
<evidence type="ECO:0000313" key="2">
    <source>
        <dbReference type="EMBL" id="KAJ7036659.1"/>
    </source>
</evidence>
<name>A0AAD6SZQ9_9AGAR</name>
<accession>A0AAD6SZQ9</accession>
<dbReference type="Proteomes" id="UP001218188">
    <property type="component" value="Unassembled WGS sequence"/>
</dbReference>
<dbReference type="EMBL" id="JARJCM010000042">
    <property type="protein sequence ID" value="KAJ7036659.1"/>
    <property type="molecule type" value="Genomic_DNA"/>
</dbReference>
<sequence length="316" mass="35108">MVPGTLLNVAAALLQAVSERDVLSYRAKLSMPKVKPSAGQNSDEDEDEDDYSDDEELTNGPEPEPFCGSANSDEARAIALATQLPPLHWQAGTTTKSEKVLQIDSKYALSRIERAARQSSGDDTEPEKMTLQEASNLTRVVQDQNAILQESKPVKYREVRWKGITAAVSRLVNTEVLPNMAVKNVHQLNPLTVGHMTIMWNGTRFYIGEILDVYKKAGGEDSESDDDSDEEDSADIAAPLFSCHYKNYAIRLHTHAKIDHLLFNLGPRIFEEVEAGARHRTLKSHAARCWTSLTKRGKVSKELRKVTLKLPKNPAS</sequence>
<keyword evidence="3" id="KW-1185">Reference proteome</keyword>
<organism evidence="2 3">
    <name type="scientific">Mycena alexandri</name>
    <dbReference type="NCBI Taxonomy" id="1745969"/>
    <lineage>
        <taxon>Eukaryota</taxon>
        <taxon>Fungi</taxon>
        <taxon>Dikarya</taxon>
        <taxon>Basidiomycota</taxon>
        <taxon>Agaricomycotina</taxon>
        <taxon>Agaricomycetes</taxon>
        <taxon>Agaricomycetidae</taxon>
        <taxon>Agaricales</taxon>
        <taxon>Marasmiineae</taxon>
        <taxon>Mycenaceae</taxon>
        <taxon>Mycena</taxon>
    </lineage>
</organism>
<proteinExistence type="predicted"/>
<evidence type="ECO:0000313" key="3">
    <source>
        <dbReference type="Proteomes" id="UP001218188"/>
    </source>
</evidence>